<feature type="compositionally biased region" description="Gly residues" evidence="1">
    <location>
        <begin position="277"/>
        <end position="288"/>
    </location>
</feature>
<name>A0ABP4J2M9_9PSEU</name>
<feature type="region of interest" description="Disordered" evidence="1">
    <location>
        <begin position="274"/>
        <end position="296"/>
    </location>
</feature>
<evidence type="ECO:0000313" key="2">
    <source>
        <dbReference type="EMBL" id="GAA1401585.1"/>
    </source>
</evidence>
<gene>
    <name evidence="2" type="ORF">GCM10009613_60140</name>
</gene>
<keyword evidence="3" id="KW-1185">Reference proteome</keyword>
<reference evidence="3" key="1">
    <citation type="journal article" date="2019" name="Int. J. Syst. Evol. Microbiol.">
        <title>The Global Catalogue of Microorganisms (GCM) 10K type strain sequencing project: providing services to taxonomists for standard genome sequencing and annotation.</title>
        <authorList>
            <consortium name="The Broad Institute Genomics Platform"/>
            <consortium name="The Broad Institute Genome Sequencing Center for Infectious Disease"/>
            <person name="Wu L."/>
            <person name="Ma J."/>
        </authorList>
    </citation>
    <scope>NUCLEOTIDE SEQUENCE [LARGE SCALE GENOMIC DNA]</scope>
    <source>
        <strain evidence="3">JCM 11896</strain>
    </source>
</reference>
<protein>
    <submittedName>
        <fullName evidence="2">DUF2855 family protein</fullName>
    </submittedName>
</protein>
<evidence type="ECO:0000256" key="1">
    <source>
        <dbReference type="SAM" id="MobiDB-lite"/>
    </source>
</evidence>
<evidence type="ECO:0000313" key="3">
    <source>
        <dbReference type="Proteomes" id="UP001501414"/>
    </source>
</evidence>
<dbReference type="InterPro" id="IPR021276">
    <property type="entry name" value="DUF2855"/>
</dbReference>
<dbReference type="SUPFAM" id="SSF50129">
    <property type="entry name" value="GroES-like"/>
    <property type="match status" value="1"/>
</dbReference>
<accession>A0ABP4J2M9</accession>
<organism evidence="2 3">
    <name type="scientific">Pseudonocardia kongjuensis</name>
    <dbReference type="NCBI Taxonomy" id="102227"/>
    <lineage>
        <taxon>Bacteria</taxon>
        <taxon>Bacillati</taxon>
        <taxon>Actinomycetota</taxon>
        <taxon>Actinomycetes</taxon>
        <taxon>Pseudonocardiales</taxon>
        <taxon>Pseudonocardiaceae</taxon>
        <taxon>Pseudonocardia</taxon>
    </lineage>
</organism>
<dbReference type="InterPro" id="IPR011032">
    <property type="entry name" value="GroES-like_sf"/>
</dbReference>
<dbReference type="Gene3D" id="3.40.50.720">
    <property type="entry name" value="NAD(P)-binding Rossmann-like Domain"/>
    <property type="match status" value="1"/>
</dbReference>
<comment type="caution">
    <text evidence="2">The sequence shown here is derived from an EMBL/GenBank/DDBJ whole genome shotgun (WGS) entry which is preliminary data.</text>
</comment>
<proteinExistence type="predicted"/>
<dbReference type="Gene3D" id="3.90.180.10">
    <property type="entry name" value="Medium-chain alcohol dehydrogenases, catalytic domain"/>
    <property type="match status" value="1"/>
</dbReference>
<sequence length="367" mass="38170">MYGAGMAVIRASVLEVDRERPLSAARVVSEELPEPGPGQVRLDVEAFGLSSNNVSYALLGDTLGHWRPFPAAAGWGRVPAWGLARVTGGDPALVPAGARLVGYLPMATRFLLTGAPAPAGIEVTAPERDGMLPMYRRMRRIDTDPAWDERHAGVELQLLPLAPLAALLSRDLLEQEPSQVVVSSASSKTGLVLGRLLRAGNVRTVGLTGAARTAEVTRTGAFDEVLAYDRTTSVRGTGGTVYVDISGDPAITRAVHEHLGPALIRSVAVGGSHLPGTGTGAGPGGSAGPPGPAPVRFSVGRRETELLAELGGATLDRLLAEARATLVGWAATWMSLRTTDGLDAARADWRRVAHGGPPGLGAVVVRP</sequence>
<dbReference type="Pfam" id="PF11017">
    <property type="entry name" value="DUF2855"/>
    <property type="match status" value="1"/>
</dbReference>
<dbReference type="Proteomes" id="UP001501414">
    <property type="component" value="Unassembled WGS sequence"/>
</dbReference>
<dbReference type="EMBL" id="BAAAJK010000053">
    <property type="protein sequence ID" value="GAA1401585.1"/>
    <property type="molecule type" value="Genomic_DNA"/>
</dbReference>